<proteinExistence type="predicted"/>
<dbReference type="Proteomes" id="UP000033035">
    <property type="component" value="Unassembled WGS sequence"/>
</dbReference>
<keyword evidence="4" id="KW-1185">Reference proteome</keyword>
<feature type="signal peptide" evidence="1">
    <location>
        <begin position="1"/>
        <end position="21"/>
    </location>
</feature>
<reference evidence="3 4" key="1">
    <citation type="submission" date="2013-04" db="EMBL/GenBank/DDBJ databases">
        <title>The Genome Sequence of Parabacteroides gordonii DSM 23371.</title>
        <authorList>
            <consortium name="The Broad Institute Genomics Platform"/>
            <person name="Earl A."/>
            <person name="Ward D."/>
            <person name="Feldgarden M."/>
            <person name="Gevers D."/>
            <person name="Martens E."/>
            <person name="Sakamoto M."/>
            <person name="Benno Y."/>
            <person name="Suzuki N."/>
            <person name="Matsunaga N."/>
            <person name="Koshihara K."/>
            <person name="Seki M."/>
            <person name="Komiya H."/>
            <person name="Walker B."/>
            <person name="Young S."/>
            <person name="Zeng Q."/>
            <person name="Gargeya S."/>
            <person name="Fitzgerald M."/>
            <person name="Haas B."/>
            <person name="Abouelleil A."/>
            <person name="Allen A.W."/>
            <person name="Alvarado L."/>
            <person name="Arachchi H.M."/>
            <person name="Berlin A.M."/>
            <person name="Chapman S.B."/>
            <person name="Gainer-Dewar J."/>
            <person name="Goldberg J."/>
            <person name="Griggs A."/>
            <person name="Gujja S."/>
            <person name="Hansen M."/>
            <person name="Howarth C."/>
            <person name="Imamovic A."/>
            <person name="Ireland A."/>
            <person name="Larimer J."/>
            <person name="McCowan C."/>
            <person name="Murphy C."/>
            <person name="Pearson M."/>
            <person name="Poon T.W."/>
            <person name="Priest M."/>
            <person name="Roberts A."/>
            <person name="Saif S."/>
            <person name="Shea T."/>
            <person name="Sisk P."/>
            <person name="Sykes S."/>
            <person name="Wortman J."/>
            <person name="Nusbaum C."/>
            <person name="Birren B."/>
        </authorList>
    </citation>
    <scope>NUCLEOTIDE SEQUENCE [LARGE SCALE GENOMIC DNA]</scope>
    <source>
        <strain evidence="3 4">MS-1</strain>
    </source>
</reference>
<evidence type="ECO:0000259" key="2">
    <source>
        <dbReference type="Pfam" id="PF12984"/>
    </source>
</evidence>
<accession>A0A0F5JME8</accession>
<dbReference type="AlphaFoldDB" id="A0A0F5JME8"/>
<keyword evidence="1" id="KW-0732">Signal</keyword>
<feature type="chain" id="PRO_5002490261" description="DUF3868 domain-containing protein" evidence="1">
    <location>
        <begin position="22"/>
        <end position="169"/>
    </location>
</feature>
<dbReference type="HOGENOM" id="CLU_1584899_0_0_10"/>
<dbReference type="STRING" id="1203610.HMPREF1536_01474"/>
<evidence type="ECO:0000313" key="3">
    <source>
        <dbReference type="EMBL" id="KKB58597.1"/>
    </source>
</evidence>
<dbReference type="PATRIC" id="fig|1203610.3.peg.1510"/>
<dbReference type="RefSeq" id="WP_028726372.1">
    <property type="nucleotide sequence ID" value="NZ_AUAE01000009.1"/>
</dbReference>
<organism evidence="3 4">
    <name type="scientific">Parabacteroides gordonii MS-1 = DSM 23371</name>
    <dbReference type="NCBI Taxonomy" id="1203610"/>
    <lineage>
        <taxon>Bacteria</taxon>
        <taxon>Pseudomonadati</taxon>
        <taxon>Bacteroidota</taxon>
        <taxon>Bacteroidia</taxon>
        <taxon>Bacteroidales</taxon>
        <taxon>Tannerellaceae</taxon>
        <taxon>Parabacteroides</taxon>
    </lineage>
</organism>
<protein>
    <recommendedName>
        <fullName evidence="2">DUF3868 domain-containing protein</fullName>
    </recommendedName>
</protein>
<sequence length="169" mass="19200">MKTSFYIFFFFLIMQVLPSEAQTAVYQGMVNIKPNKIELEKGVLSLDMNVSLCGLSVARHQSLLLTPVLRNGDKSLRLQPIRVNGANKQKMYKRTLALQGKMAADGNTYVTLESDPALLQEVTYKKEVPFQAWMEHAELILVGELNNYDDIPVQTYTDVLTDDLNIRQE</sequence>
<dbReference type="InterPro" id="IPR024480">
    <property type="entry name" value="DUF3868"/>
</dbReference>
<gene>
    <name evidence="3" type="ORF">HMPREF1536_01474</name>
</gene>
<name>A0A0F5JME8_9BACT</name>
<evidence type="ECO:0000256" key="1">
    <source>
        <dbReference type="SAM" id="SignalP"/>
    </source>
</evidence>
<dbReference type="EMBL" id="AQHW01000009">
    <property type="protein sequence ID" value="KKB58597.1"/>
    <property type="molecule type" value="Genomic_DNA"/>
</dbReference>
<feature type="domain" description="DUF3868" evidence="2">
    <location>
        <begin position="7"/>
        <end position="102"/>
    </location>
</feature>
<dbReference type="Pfam" id="PF12984">
    <property type="entry name" value="DUF3868"/>
    <property type="match status" value="1"/>
</dbReference>
<evidence type="ECO:0000313" key="4">
    <source>
        <dbReference type="Proteomes" id="UP000033035"/>
    </source>
</evidence>
<comment type="caution">
    <text evidence="3">The sequence shown here is derived from an EMBL/GenBank/DDBJ whole genome shotgun (WGS) entry which is preliminary data.</text>
</comment>